<gene>
    <name evidence="2" type="ORF">I206_102811</name>
</gene>
<keyword evidence="3" id="KW-1185">Reference proteome</keyword>
<evidence type="ECO:0000313" key="2">
    <source>
        <dbReference type="EMBL" id="WWC68875.1"/>
    </source>
</evidence>
<dbReference type="Proteomes" id="UP000094020">
    <property type="component" value="Chromosome 3"/>
</dbReference>
<dbReference type="KEGG" id="kpin:30171534"/>
<protein>
    <submittedName>
        <fullName evidence="2">Uncharacterized protein</fullName>
    </submittedName>
</protein>
<dbReference type="PANTHER" id="PTHR40644:SF1">
    <property type="entry name" value="UPF0653 PROTEIN C607.02C"/>
    <property type="match status" value="1"/>
</dbReference>
<reference evidence="2" key="2">
    <citation type="submission" date="2024-02" db="EMBL/GenBank/DDBJ databases">
        <title>Comparative genomics of Cryptococcus and Kwoniella reveals pathogenesis evolution and contrasting modes of karyotype evolution via chromosome fusion or intercentromeric recombination.</title>
        <authorList>
            <person name="Coelho M.A."/>
            <person name="David-Palma M."/>
            <person name="Shea T."/>
            <person name="Bowers K."/>
            <person name="McGinley-Smith S."/>
            <person name="Mohammad A.W."/>
            <person name="Gnirke A."/>
            <person name="Yurkov A.M."/>
            <person name="Nowrousian M."/>
            <person name="Sun S."/>
            <person name="Cuomo C.A."/>
            <person name="Heitman J."/>
        </authorList>
    </citation>
    <scope>NUCLEOTIDE SEQUENCE</scope>
    <source>
        <strain evidence="2">CBS 10737</strain>
    </source>
</reference>
<accession>A0AAJ8L498</accession>
<evidence type="ECO:0000313" key="3">
    <source>
        <dbReference type="Proteomes" id="UP000094020"/>
    </source>
</evidence>
<sequence>MPHKRSKRSVREAETAKKGSNLPPSVKATNSAYDDTPKGASRIISGWKFQSTFRESGRTNSEDIGDTNKKSNLKNNESNLKLKNQLNTNKGKEKEKLPKILPNETLGDFNRRIEEILRPSVNKAIKEAASLKALEESNLIKEKKFRKKQIKLEKLIKEGKLPKESLEKFLLEKKEKEKEKEKSNKRKRLNNDNTNEEEEEEDKFKNRKPIKEFKELEKPRRLNDIVQEPPQLPHLRKSSTKIKSNTSSKERYEAVGKNSDKIPLNAGQKRILDEERERVVKMYRELKAKKEEERVNFVGKKL</sequence>
<dbReference type="GeneID" id="30171534"/>
<feature type="compositionally biased region" description="Basic and acidic residues" evidence="1">
    <location>
        <begin position="248"/>
        <end position="260"/>
    </location>
</feature>
<feature type="region of interest" description="Disordered" evidence="1">
    <location>
        <begin position="1"/>
        <end position="40"/>
    </location>
</feature>
<feature type="compositionally biased region" description="Basic and acidic residues" evidence="1">
    <location>
        <begin position="171"/>
        <end position="182"/>
    </location>
</feature>
<evidence type="ECO:0000256" key="1">
    <source>
        <dbReference type="SAM" id="MobiDB-lite"/>
    </source>
</evidence>
<dbReference type="RefSeq" id="XP_019012318.2">
    <property type="nucleotide sequence ID" value="XM_019154915.2"/>
</dbReference>
<dbReference type="AlphaFoldDB" id="A0AAJ8L498"/>
<dbReference type="PANTHER" id="PTHR40644">
    <property type="entry name" value="UPF0653 PROTEIN C607.02C"/>
    <property type="match status" value="1"/>
</dbReference>
<dbReference type="EMBL" id="CP144521">
    <property type="protein sequence ID" value="WWC68875.1"/>
    <property type="molecule type" value="Genomic_DNA"/>
</dbReference>
<organism evidence="2 3">
    <name type="scientific">Kwoniella pini CBS 10737</name>
    <dbReference type="NCBI Taxonomy" id="1296096"/>
    <lineage>
        <taxon>Eukaryota</taxon>
        <taxon>Fungi</taxon>
        <taxon>Dikarya</taxon>
        <taxon>Basidiomycota</taxon>
        <taxon>Agaricomycotina</taxon>
        <taxon>Tremellomycetes</taxon>
        <taxon>Tremellales</taxon>
        <taxon>Cryptococcaceae</taxon>
        <taxon>Kwoniella</taxon>
    </lineage>
</organism>
<feature type="region of interest" description="Disordered" evidence="1">
    <location>
        <begin position="54"/>
        <end position="80"/>
    </location>
</feature>
<reference evidence="2" key="1">
    <citation type="submission" date="2013-07" db="EMBL/GenBank/DDBJ databases">
        <authorList>
            <consortium name="The Broad Institute Genome Sequencing Platform"/>
            <person name="Cuomo C."/>
            <person name="Litvintseva A."/>
            <person name="Chen Y."/>
            <person name="Heitman J."/>
            <person name="Sun S."/>
            <person name="Springer D."/>
            <person name="Dromer F."/>
            <person name="Young S.K."/>
            <person name="Zeng Q."/>
            <person name="Gargeya S."/>
            <person name="Fitzgerald M."/>
            <person name="Abouelleil A."/>
            <person name="Alvarado L."/>
            <person name="Berlin A.M."/>
            <person name="Chapman S.B."/>
            <person name="Dewar J."/>
            <person name="Goldberg J."/>
            <person name="Griggs A."/>
            <person name="Gujja S."/>
            <person name="Hansen M."/>
            <person name="Howarth C."/>
            <person name="Imamovic A."/>
            <person name="Larimer J."/>
            <person name="McCowan C."/>
            <person name="Murphy C."/>
            <person name="Pearson M."/>
            <person name="Priest M."/>
            <person name="Roberts A."/>
            <person name="Saif S."/>
            <person name="Shea T."/>
            <person name="Sykes S."/>
            <person name="Wortman J."/>
            <person name="Nusbaum C."/>
            <person name="Birren B."/>
        </authorList>
    </citation>
    <scope>NUCLEOTIDE SEQUENCE</scope>
    <source>
        <strain evidence="2">CBS 10737</strain>
    </source>
</reference>
<feature type="compositionally biased region" description="Basic and acidic residues" evidence="1">
    <location>
        <begin position="209"/>
        <end position="223"/>
    </location>
</feature>
<proteinExistence type="predicted"/>
<feature type="compositionally biased region" description="Basic and acidic residues" evidence="1">
    <location>
        <begin position="55"/>
        <end position="69"/>
    </location>
</feature>
<name>A0AAJ8L498_9TREE</name>
<feature type="region of interest" description="Disordered" evidence="1">
    <location>
        <begin position="171"/>
        <end position="261"/>
    </location>
</feature>